<accession>A0A0N8VLI4</accession>
<comment type="caution">
    <text evidence="1">The sequence shown here is derived from an EMBL/GenBank/DDBJ whole genome shotgun (WGS) entry which is preliminary data.</text>
</comment>
<name>A0A0N8VLI4_9ARCH</name>
<evidence type="ECO:0000313" key="2">
    <source>
        <dbReference type="Proteomes" id="UP000050301"/>
    </source>
</evidence>
<evidence type="ECO:0000313" key="1">
    <source>
        <dbReference type="EMBL" id="KQB36612.1"/>
    </source>
</evidence>
<dbReference type="Proteomes" id="UP000050301">
    <property type="component" value="Unassembled WGS sequence"/>
</dbReference>
<proteinExistence type="predicted"/>
<organism evidence="1 2">
    <name type="scientific">Acidiplasma cupricumulans</name>
    <dbReference type="NCBI Taxonomy" id="312540"/>
    <lineage>
        <taxon>Archaea</taxon>
        <taxon>Methanobacteriati</taxon>
        <taxon>Thermoplasmatota</taxon>
        <taxon>Thermoplasmata</taxon>
        <taxon>Thermoplasmatales</taxon>
        <taxon>Ferroplasmaceae</taxon>
        <taxon>Acidiplasma</taxon>
    </lineage>
</organism>
<dbReference type="InParanoid" id="A0A0N8VLI4"/>
<dbReference type="AlphaFoldDB" id="A0A0N8VLI4"/>
<gene>
    <name evidence="1" type="ORF">AOG55_03565</name>
</gene>
<sequence>MDEKTRKSETALYINELLQMNQNEIEKIMRDMIIEMRKATDENYVNFCITVFKVISEMDGDKIRDYLNLRVKANMDLPEMIRDRDLKMMEKALAAAPDDVIQKISKYMPNF</sequence>
<reference evidence="1 2" key="1">
    <citation type="submission" date="2015-09" db="EMBL/GenBank/DDBJ databases">
        <title>Heavy metals and arsenic resistance mechanisms in polyextremophilic archaea of the family Ferroplasmaceae.</title>
        <authorList>
            <person name="Bulaev A.G."/>
            <person name="Kanygina A.V."/>
        </authorList>
    </citation>
    <scope>NUCLEOTIDE SEQUENCE [LARGE SCALE GENOMIC DNA]</scope>
    <source>
        <strain evidence="1 2">BH2</strain>
    </source>
</reference>
<protein>
    <submittedName>
        <fullName evidence="1">Uncharacterized protein</fullName>
    </submittedName>
</protein>
<dbReference type="EMBL" id="LKBH01000019">
    <property type="protein sequence ID" value="KQB36612.1"/>
    <property type="molecule type" value="Genomic_DNA"/>
</dbReference>
<keyword evidence="2" id="KW-1185">Reference proteome</keyword>